<organism evidence="3 5">
    <name type="scientific">Leyella lascolaii</name>
    <dbReference type="NCBI Taxonomy" id="1776379"/>
    <lineage>
        <taxon>Bacteria</taxon>
        <taxon>Pseudomonadati</taxon>
        <taxon>Bacteroidota</taxon>
        <taxon>Bacteroidia</taxon>
        <taxon>Bacteroidales</taxon>
        <taxon>Prevotellaceae</taxon>
        <taxon>Leyella</taxon>
    </lineage>
</organism>
<dbReference type="AlphaFoldDB" id="A0AAW7JYP0"/>
<protein>
    <submittedName>
        <fullName evidence="3">Uncharacterized protein</fullName>
    </submittedName>
</protein>
<evidence type="ECO:0000256" key="1">
    <source>
        <dbReference type="SAM" id="SignalP"/>
    </source>
</evidence>
<name>A0AAW7JYP0_9BACT</name>
<comment type="caution">
    <text evidence="3">The sequence shown here is derived from an EMBL/GenBank/DDBJ whole genome shotgun (WGS) entry which is preliminary data.</text>
</comment>
<feature type="signal peptide" evidence="1">
    <location>
        <begin position="1"/>
        <end position="21"/>
    </location>
</feature>
<feature type="chain" id="PRO_5043386833" evidence="1">
    <location>
        <begin position="22"/>
        <end position="327"/>
    </location>
</feature>
<dbReference type="PROSITE" id="PS51257">
    <property type="entry name" value="PROKAR_LIPOPROTEIN"/>
    <property type="match status" value="1"/>
</dbReference>
<sequence>MKKLSNIIILAMMAVMLAACSGENQEARTPVASITVNADRLEINQSMEIRFNGVADQVVIFTGDNGHDYDLRNESNTGFVMNKGLFTYSYSVPGKFKVVCVATTYDTYMGDNMKTDITTFEVTVSDDVTTIDKVSSSITPNIYYAELIDDVNWVMRVPAKQLYNNREIPLNATRQRLTFEIASDSSRIYVDNEPYAINNYYDLTKVHDIRVTANSGDRRDYKLYTLIYPEFKAISINGEKATLTRNAFYQNLQTYTFSLPQNTDISNVIPEFRLDDDVRLYAGDTEIKPGTAIDLTKTDVKYSLRRARTDNPDINAVSDVIFNITYK</sequence>
<proteinExistence type="predicted"/>
<dbReference type="Proteomes" id="UP001167831">
    <property type="component" value="Unassembled WGS sequence"/>
</dbReference>
<reference evidence="3" key="2">
    <citation type="submission" date="2023-08" db="EMBL/GenBank/DDBJ databases">
        <title>Identification and characterization of horizontal gene transfer across gut microbiota members of farm animals based on homology search.</title>
        <authorList>
            <person name="Schwarzerova J."/>
            <person name="Nykrynova M."/>
            <person name="Jureckova K."/>
            <person name="Cejkova D."/>
            <person name="Rychlik I."/>
        </authorList>
    </citation>
    <scope>NUCLEOTIDE SEQUENCE</scope>
    <source>
        <strain evidence="3">ET15</strain>
        <strain evidence="2">ET37</strain>
    </source>
</reference>
<dbReference type="EMBL" id="JAUEIF010000012">
    <property type="protein sequence ID" value="MDN0026141.1"/>
    <property type="molecule type" value="Genomic_DNA"/>
</dbReference>
<dbReference type="Proteomes" id="UP001168478">
    <property type="component" value="Unassembled WGS sequence"/>
</dbReference>
<evidence type="ECO:0000313" key="5">
    <source>
        <dbReference type="Proteomes" id="UP001168478"/>
    </source>
</evidence>
<dbReference type="EMBL" id="JAUEIE010000014">
    <property type="protein sequence ID" value="MDN0023574.1"/>
    <property type="molecule type" value="Genomic_DNA"/>
</dbReference>
<evidence type="ECO:0000313" key="3">
    <source>
        <dbReference type="EMBL" id="MDN0026141.1"/>
    </source>
</evidence>
<keyword evidence="1" id="KW-0732">Signal</keyword>
<evidence type="ECO:0000313" key="4">
    <source>
        <dbReference type="Proteomes" id="UP001167831"/>
    </source>
</evidence>
<gene>
    <name evidence="2" type="ORF">QVN81_11180</name>
    <name evidence="3" type="ORF">QVN84_11530</name>
</gene>
<accession>A0AAW7JYP0</accession>
<evidence type="ECO:0000313" key="2">
    <source>
        <dbReference type="EMBL" id="MDN0023574.1"/>
    </source>
</evidence>
<dbReference type="RefSeq" id="WP_289826068.1">
    <property type="nucleotide sequence ID" value="NZ_JAUEIE010000014.1"/>
</dbReference>
<reference evidence="3" key="1">
    <citation type="submission" date="2023-06" db="EMBL/GenBank/DDBJ databases">
        <authorList>
            <person name="Zeman M."/>
            <person name="Kubasova T."/>
            <person name="Jahodarova E."/>
            <person name="Nykrynova M."/>
            <person name="Rychlik I."/>
        </authorList>
    </citation>
    <scope>NUCLEOTIDE SEQUENCE</scope>
    <source>
        <strain evidence="3">ET15</strain>
        <strain evidence="2">ET37</strain>
    </source>
</reference>
<keyword evidence="4" id="KW-1185">Reference proteome</keyword>